<evidence type="ECO:0000259" key="6">
    <source>
        <dbReference type="PROSITE" id="PS50893"/>
    </source>
</evidence>
<comment type="caution">
    <text evidence="7">The sequence shown here is derived from an EMBL/GenBank/DDBJ whole genome shotgun (WGS) entry which is preliminary data.</text>
</comment>
<evidence type="ECO:0000256" key="1">
    <source>
        <dbReference type="ARBA" id="ARBA00005417"/>
    </source>
</evidence>
<gene>
    <name evidence="7" type="ORF">GCM10023205_30660</name>
</gene>
<name>A0ABP9H942_9ACTN</name>
<keyword evidence="2" id="KW-0813">Transport</keyword>
<organism evidence="7 8">
    <name type="scientific">Yinghuangia aomiensis</name>
    <dbReference type="NCBI Taxonomy" id="676205"/>
    <lineage>
        <taxon>Bacteria</taxon>
        <taxon>Bacillati</taxon>
        <taxon>Actinomycetota</taxon>
        <taxon>Actinomycetes</taxon>
        <taxon>Kitasatosporales</taxon>
        <taxon>Streptomycetaceae</taxon>
        <taxon>Yinghuangia</taxon>
    </lineage>
</organism>
<dbReference type="Proteomes" id="UP001500466">
    <property type="component" value="Unassembled WGS sequence"/>
</dbReference>
<dbReference type="EMBL" id="BAABHS010000009">
    <property type="protein sequence ID" value="GAA4964411.1"/>
    <property type="molecule type" value="Genomic_DNA"/>
</dbReference>
<dbReference type="Pfam" id="PF00005">
    <property type="entry name" value="ABC_tran"/>
    <property type="match status" value="1"/>
</dbReference>
<dbReference type="InterPro" id="IPR027417">
    <property type="entry name" value="P-loop_NTPase"/>
</dbReference>
<sequence length="309" mass="33121">MPTASDPEAREAPEAGRPDPAARNNRAGQGAQAGQGAPAGEAAPSAATRPRSADQPLAVQVDNLSITYRTSVEKVPTLKSAIKRVGRRERTIKEIEAVRDVSWRIDHGTVLGVVGANGAGKSTMLRAIAGILPPTKGRIEVHGKVSTLLALGVGFNSQLTGRENVVLGGLAQGKAEAEVEEKYEEIAAFADIGEFMDMPMKSYSSGMYQRLAFAVGVHMDPDILLVDEALSAGDAAFKRKAARKMDELCRAARTIILVSHGMASVREMANHCLWLHKGRLMDQGDPETIIGEYMRFLEVGEDAFAMEDV</sequence>
<evidence type="ECO:0000256" key="5">
    <source>
        <dbReference type="SAM" id="MobiDB-lite"/>
    </source>
</evidence>
<dbReference type="PANTHER" id="PTHR46743:SF2">
    <property type="entry name" value="TEICHOIC ACIDS EXPORT ATP-BINDING PROTEIN TAGH"/>
    <property type="match status" value="1"/>
</dbReference>
<feature type="compositionally biased region" description="Basic and acidic residues" evidence="5">
    <location>
        <begin position="7"/>
        <end position="17"/>
    </location>
</feature>
<comment type="similarity">
    <text evidence="1">Belongs to the ABC transporter superfamily.</text>
</comment>
<keyword evidence="4" id="KW-0067">ATP-binding</keyword>
<dbReference type="SMART" id="SM00382">
    <property type="entry name" value="AAA"/>
    <property type="match status" value="1"/>
</dbReference>
<keyword evidence="8" id="KW-1185">Reference proteome</keyword>
<dbReference type="InterPro" id="IPR003439">
    <property type="entry name" value="ABC_transporter-like_ATP-bd"/>
</dbReference>
<feature type="domain" description="ABC transporter" evidence="6">
    <location>
        <begin position="59"/>
        <end position="302"/>
    </location>
</feature>
<evidence type="ECO:0000256" key="3">
    <source>
        <dbReference type="ARBA" id="ARBA00022741"/>
    </source>
</evidence>
<keyword evidence="3" id="KW-0547">Nucleotide-binding</keyword>
<evidence type="ECO:0000256" key="2">
    <source>
        <dbReference type="ARBA" id="ARBA00022448"/>
    </source>
</evidence>
<proteinExistence type="inferred from homology"/>
<protein>
    <recommendedName>
        <fullName evidence="6">ABC transporter domain-containing protein</fullName>
    </recommendedName>
</protein>
<dbReference type="RefSeq" id="WP_345676002.1">
    <property type="nucleotide sequence ID" value="NZ_BAABHS010000009.1"/>
</dbReference>
<dbReference type="InterPro" id="IPR050683">
    <property type="entry name" value="Bact_Polysacc_Export_ATP-bd"/>
</dbReference>
<dbReference type="PROSITE" id="PS50893">
    <property type="entry name" value="ABC_TRANSPORTER_2"/>
    <property type="match status" value="1"/>
</dbReference>
<dbReference type="SUPFAM" id="SSF52540">
    <property type="entry name" value="P-loop containing nucleoside triphosphate hydrolases"/>
    <property type="match status" value="1"/>
</dbReference>
<feature type="compositionally biased region" description="Low complexity" evidence="5">
    <location>
        <begin position="21"/>
        <end position="50"/>
    </location>
</feature>
<dbReference type="Gene3D" id="3.40.50.300">
    <property type="entry name" value="P-loop containing nucleotide triphosphate hydrolases"/>
    <property type="match status" value="1"/>
</dbReference>
<dbReference type="InterPro" id="IPR015860">
    <property type="entry name" value="ABC_transpr_TagH-like"/>
</dbReference>
<dbReference type="InterPro" id="IPR003593">
    <property type="entry name" value="AAA+_ATPase"/>
</dbReference>
<reference evidence="8" key="1">
    <citation type="journal article" date="2019" name="Int. J. Syst. Evol. Microbiol.">
        <title>The Global Catalogue of Microorganisms (GCM) 10K type strain sequencing project: providing services to taxonomists for standard genome sequencing and annotation.</title>
        <authorList>
            <consortium name="The Broad Institute Genomics Platform"/>
            <consortium name="The Broad Institute Genome Sequencing Center for Infectious Disease"/>
            <person name="Wu L."/>
            <person name="Ma J."/>
        </authorList>
    </citation>
    <scope>NUCLEOTIDE SEQUENCE [LARGE SCALE GENOMIC DNA]</scope>
    <source>
        <strain evidence="8">JCM 17986</strain>
    </source>
</reference>
<evidence type="ECO:0000313" key="7">
    <source>
        <dbReference type="EMBL" id="GAA4964411.1"/>
    </source>
</evidence>
<evidence type="ECO:0000313" key="8">
    <source>
        <dbReference type="Proteomes" id="UP001500466"/>
    </source>
</evidence>
<evidence type="ECO:0000256" key="4">
    <source>
        <dbReference type="ARBA" id="ARBA00022840"/>
    </source>
</evidence>
<feature type="region of interest" description="Disordered" evidence="5">
    <location>
        <begin position="1"/>
        <end position="56"/>
    </location>
</feature>
<dbReference type="CDD" id="cd03220">
    <property type="entry name" value="ABC_KpsT_Wzt"/>
    <property type="match status" value="1"/>
</dbReference>
<dbReference type="PANTHER" id="PTHR46743">
    <property type="entry name" value="TEICHOIC ACIDS EXPORT ATP-BINDING PROTEIN TAGH"/>
    <property type="match status" value="1"/>
</dbReference>
<accession>A0ABP9H942</accession>